<dbReference type="SMART" id="SM00034">
    <property type="entry name" value="CLECT"/>
    <property type="match status" value="1"/>
</dbReference>
<reference evidence="5" key="1">
    <citation type="submission" date="2022-10" db="EMBL/GenBank/DDBJ databases">
        <title>Genome assembly of Pristionchus species.</title>
        <authorList>
            <person name="Yoshida K."/>
            <person name="Sommer R.J."/>
        </authorList>
    </citation>
    <scope>NUCLEOTIDE SEQUENCE [LARGE SCALE GENOMIC DNA]</scope>
    <source>
        <strain evidence="5">RS5460</strain>
    </source>
</reference>
<accession>A0AAN4Z8Z4</accession>
<evidence type="ECO:0000313" key="4">
    <source>
        <dbReference type="EMBL" id="GMR34616.1"/>
    </source>
</evidence>
<dbReference type="Pfam" id="PF00059">
    <property type="entry name" value="Lectin_C"/>
    <property type="match status" value="1"/>
</dbReference>
<dbReference type="PANTHER" id="PTHR22991">
    <property type="entry name" value="PROTEIN CBG13490"/>
    <property type="match status" value="1"/>
</dbReference>
<proteinExistence type="predicted"/>
<dbReference type="PANTHER" id="PTHR22991:SF40">
    <property type="entry name" value="PROTEIN CBG13490"/>
    <property type="match status" value="1"/>
</dbReference>
<dbReference type="InterPro" id="IPR016187">
    <property type="entry name" value="CTDL_fold"/>
</dbReference>
<dbReference type="CDD" id="cd00037">
    <property type="entry name" value="CLECT"/>
    <property type="match status" value="1"/>
</dbReference>
<dbReference type="Proteomes" id="UP001328107">
    <property type="component" value="Unassembled WGS sequence"/>
</dbReference>
<name>A0AAN4Z8Z4_9BILA</name>
<reference evidence="4" key="2">
    <citation type="submission" date="2023-06" db="EMBL/GenBank/DDBJ databases">
        <title>Genome assembly of Pristionchus species.</title>
        <authorList>
            <person name="Yoshida K."/>
            <person name="Sommer R.J."/>
        </authorList>
    </citation>
    <scope>NUCLEOTIDE SEQUENCE</scope>
    <source>
        <strain evidence="4 5">RS5460</strain>
    </source>
</reference>
<dbReference type="InterPro" id="IPR016186">
    <property type="entry name" value="C-type_lectin-like/link_sf"/>
</dbReference>
<evidence type="ECO:0000259" key="2">
    <source>
        <dbReference type="PROSITE" id="PS50041"/>
    </source>
</evidence>
<keyword evidence="5" id="KW-1185">Reference proteome</keyword>
<evidence type="ECO:0000313" key="3">
    <source>
        <dbReference type="EMBL" id="GMR34612.1"/>
    </source>
</evidence>
<dbReference type="Gene3D" id="3.10.100.10">
    <property type="entry name" value="Mannose-Binding Protein A, subunit A"/>
    <property type="match status" value="1"/>
</dbReference>
<feature type="domain" description="C-type lectin" evidence="2">
    <location>
        <begin position="76"/>
        <end position="193"/>
    </location>
</feature>
<gene>
    <name evidence="3" type="ORF">PMAYCL1PPCAC_04807</name>
    <name evidence="4" type="ORF">PMAYCL1PPCAC_04811</name>
</gene>
<dbReference type="EMBL" id="BTRK01000002">
    <property type="protein sequence ID" value="GMR34616.1"/>
    <property type="molecule type" value="Genomic_DNA"/>
</dbReference>
<keyword evidence="1" id="KW-1015">Disulfide bond</keyword>
<dbReference type="InterPro" id="IPR001304">
    <property type="entry name" value="C-type_lectin-like"/>
</dbReference>
<dbReference type="EMBL" id="BTRK01000002">
    <property type="protein sequence ID" value="GMR34612.1"/>
    <property type="molecule type" value="Genomic_DNA"/>
</dbReference>
<organism evidence="4 5">
    <name type="scientific">Pristionchus mayeri</name>
    <dbReference type="NCBI Taxonomy" id="1317129"/>
    <lineage>
        <taxon>Eukaryota</taxon>
        <taxon>Metazoa</taxon>
        <taxon>Ecdysozoa</taxon>
        <taxon>Nematoda</taxon>
        <taxon>Chromadorea</taxon>
        <taxon>Rhabditida</taxon>
        <taxon>Rhabditina</taxon>
        <taxon>Diplogasteromorpha</taxon>
        <taxon>Diplogasteroidea</taxon>
        <taxon>Neodiplogasteridae</taxon>
        <taxon>Pristionchus</taxon>
    </lineage>
</organism>
<dbReference type="SUPFAM" id="SSF56436">
    <property type="entry name" value="C-type lectin-like"/>
    <property type="match status" value="1"/>
</dbReference>
<evidence type="ECO:0000256" key="1">
    <source>
        <dbReference type="ARBA" id="ARBA00023157"/>
    </source>
</evidence>
<dbReference type="InterPro" id="IPR050976">
    <property type="entry name" value="Snaclec"/>
</dbReference>
<comment type="caution">
    <text evidence="4">The sequence shown here is derived from an EMBL/GenBank/DDBJ whole genome shotgun (WGS) entry which is preliminary data.</text>
</comment>
<evidence type="ECO:0000313" key="5">
    <source>
        <dbReference type="Proteomes" id="UP001328107"/>
    </source>
</evidence>
<dbReference type="AlphaFoldDB" id="A0AAN4Z8Z4"/>
<protein>
    <recommendedName>
        <fullName evidence="2">C-type lectin domain-containing protein</fullName>
    </recommendedName>
</protein>
<sequence length="202" mass="22790">MWADGSTIDFMPSDLDPDFKRRCHSKGLWYYIRGYPDGWAYYDGIQDEVGDYDINCITDLQKPDISDDECFNFEKSDSMCYGVSNDAEHWTDAKNTCAKYGGNMASIHCDQENSFIRRMAVSKGYADGVLLGAVVSGKSNNFSWMDGSEWNYTNFKPGYPINGNGDCIVMNTADVNGQWTNYDCSANFPFVCERKPFADLPS</sequence>
<dbReference type="PROSITE" id="PS50041">
    <property type="entry name" value="C_TYPE_LECTIN_2"/>
    <property type="match status" value="1"/>
</dbReference>